<dbReference type="PANTHER" id="PTHR44068">
    <property type="entry name" value="ZGC:194242"/>
    <property type="match status" value="1"/>
</dbReference>
<dbReference type="SUPFAM" id="SSF53335">
    <property type="entry name" value="S-adenosyl-L-methionine-dependent methyltransferases"/>
    <property type="match status" value="1"/>
</dbReference>
<feature type="domain" description="Methyltransferase type 11" evidence="2">
    <location>
        <begin position="18"/>
        <end position="121"/>
    </location>
</feature>
<dbReference type="EMBL" id="JADHOK010000003">
    <property type="protein sequence ID" value="MBL6761163.1"/>
    <property type="molecule type" value="Genomic_DNA"/>
</dbReference>
<evidence type="ECO:0000313" key="3">
    <source>
        <dbReference type="EMBL" id="MBL6761163.1"/>
    </source>
</evidence>
<dbReference type="AlphaFoldDB" id="A0A937HIR3"/>
<gene>
    <name evidence="3" type="ORF">ISQ19_00525</name>
</gene>
<dbReference type="CDD" id="cd02440">
    <property type="entry name" value="AdoMet_MTases"/>
    <property type="match status" value="1"/>
</dbReference>
<protein>
    <submittedName>
        <fullName evidence="3">Class I SAM-dependent methyltransferase</fullName>
    </submittedName>
</protein>
<dbReference type="PANTHER" id="PTHR44068:SF11">
    <property type="entry name" value="GERANYL DIPHOSPHATE 2-C-METHYLTRANSFERASE"/>
    <property type="match status" value="1"/>
</dbReference>
<dbReference type="Pfam" id="PF08241">
    <property type="entry name" value="Methyltransf_11"/>
    <property type="match status" value="1"/>
</dbReference>
<dbReference type="GO" id="GO:0008757">
    <property type="term" value="F:S-adenosylmethionine-dependent methyltransferase activity"/>
    <property type="evidence" value="ECO:0007669"/>
    <property type="project" value="InterPro"/>
</dbReference>
<dbReference type="GO" id="GO:0032259">
    <property type="term" value="P:methylation"/>
    <property type="evidence" value="ECO:0007669"/>
    <property type="project" value="UniProtKB-KW"/>
</dbReference>
<organism evidence="3 4">
    <name type="scientific">PS1 clade bacterium</name>
    <dbReference type="NCBI Taxonomy" id="2175152"/>
    <lineage>
        <taxon>Bacteria</taxon>
        <taxon>Pseudomonadati</taxon>
        <taxon>Pseudomonadota</taxon>
        <taxon>Alphaproteobacteria</taxon>
        <taxon>PS1 clade</taxon>
    </lineage>
</organism>
<dbReference type="InterPro" id="IPR013216">
    <property type="entry name" value="Methyltransf_11"/>
</dbReference>
<dbReference type="Proteomes" id="UP000785783">
    <property type="component" value="Unassembled WGS sequence"/>
</dbReference>
<keyword evidence="1" id="KW-0808">Transferase</keyword>
<evidence type="ECO:0000256" key="1">
    <source>
        <dbReference type="ARBA" id="ARBA00022679"/>
    </source>
</evidence>
<evidence type="ECO:0000313" key="4">
    <source>
        <dbReference type="Proteomes" id="UP000785783"/>
    </source>
</evidence>
<dbReference type="InterPro" id="IPR050447">
    <property type="entry name" value="Erg6_SMT_methyltransf"/>
</dbReference>
<proteinExistence type="predicted"/>
<accession>A0A937HIR3</accession>
<name>A0A937HIR3_9PROT</name>
<reference evidence="3" key="1">
    <citation type="submission" date="2020-10" db="EMBL/GenBank/DDBJ databases">
        <title>Microbiome of the Black Sea water column analyzed by genome centric metagenomics.</title>
        <authorList>
            <person name="Cabello-Yeves P.J."/>
            <person name="Callieri C."/>
            <person name="Picazo A."/>
            <person name="Mehrshad M."/>
            <person name="Haro-Moreno J.M."/>
            <person name="Roda-Garcia J."/>
            <person name="Dzembekova N."/>
            <person name="Slabakova V."/>
            <person name="Slabakova N."/>
            <person name="Moncheva S."/>
            <person name="Rodriguez-Valera F."/>
        </authorList>
    </citation>
    <scope>NUCLEOTIDE SEQUENCE</scope>
    <source>
        <strain evidence="3">BS307-5m-G5</strain>
    </source>
</reference>
<comment type="caution">
    <text evidence="3">The sequence shown here is derived from an EMBL/GenBank/DDBJ whole genome shotgun (WGS) entry which is preliminary data.</text>
</comment>
<dbReference type="Gene3D" id="3.40.50.150">
    <property type="entry name" value="Vaccinia Virus protein VP39"/>
    <property type="match status" value="1"/>
</dbReference>
<dbReference type="InterPro" id="IPR029063">
    <property type="entry name" value="SAM-dependent_MTases_sf"/>
</dbReference>
<sequence>MQTINLDRLDLQDGHALLDLGCGHGRHTHAAYFHKRCRAVGLDLGFEDVKITRAGFDANPDLEPQTGAARRFDLMVGDALSLPFTDNHFDRLICSEVLEHIPDYQGALTEIWRVVKPGGKVGISVPHRWPEQICWLLSEKYYNTPGGHVRIFRANDLRADFEALGFTYQGRHLKHGLHSPYWWLRCAVGVNNDTNPLVRGYKKLLEVEILKNPLALRALSALADPLMGKSLVMYFDKPATAR</sequence>
<evidence type="ECO:0000259" key="2">
    <source>
        <dbReference type="Pfam" id="PF08241"/>
    </source>
</evidence>
<keyword evidence="3" id="KW-0489">Methyltransferase</keyword>